<protein>
    <submittedName>
        <fullName evidence="3">1-acyl-sn-glycerol-3-phosphate acyltransferase</fullName>
    </submittedName>
</protein>
<evidence type="ECO:0000256" key="1">
    <source>
        <dbReference type="SAM" id="Phobius"/>
    </source>
</evidence>
<keyword evidence="1" id="KW-1133">Transmembrane helix</keyword>
<dbReference type="RefSeq" id="WP_079550658.1">
    <property type="nucleotide sequence ID" value="NZ_LT670847.1"/>
</dbReference>
<dbReference type="SUPFAM" id="SSF69593">
    <property type="entry name" value="Glycerol-3-phosphate (1)-acyltransferase"/>
    <property type="match status" value="1"/>
</dbReference>
<dbReference type="Pfam" id="PF01553">
    <property type="entry name" value="Acyltransferase"/>
    <property type="match status" value="1"/>
</dbReference>
<dbReference type="STRING" id="29571.SAMN05878437_0282"/>
<dbReference type="GO" id="GO:0016746">
    <property type="term" value="F:acyltransferase activity"/>
    <property type="evidence" value="ECO:0007669"/>
    <property type="project" value="UniProtKB-KW"/>
</dbReference>
<keyword evidence="1" id="KW-0472">Membrane</keyword>
<dbReference type="NCBIfam" id="NF010621">
    <property type="entry name" value="PRK14014.1"/>
    <property type="match status" value="1"/>
</dbReference>
<keyword evidence="3" id="KW-0808">Transferase</keyword>
<accession>A0A1M7EKZ5</accession>
<dbReference type="AlphaFoldDB" id="A0A1M7EKZ5"/>
<keyword evidence="1" id="KW-0812">Transmembrane</keyword>
<dbReference type="PANTHER" id="PTHR10983">
    <property type="entry name" value="1-ACYLGLYCEROL-3-PHOSPHATE ACYLTRANSFERASE-RELATED"/>
    <property type="match status" value="1"/>
</dbReference>
<sequence length="300" mass="34401">MPIAIGLVSILLLACNTLFWALPLIGLTLVKILAPRTLQPAVLKGLNAIALNWIGFNLWWMRHWLKPSLSASVPDGLSPDKWWLVISNHRSWTDIFMLLMVLHRRVPMPRFFLKTQLIWIPVVGLAFWALEFPFMRRYSREQMAQNPKLAETDRRATERMCQRARHQPIAIFNFLEGTRFAPAKREAQQRHDPHGAYRHLLKPKAGGVAQVLSLLGDRLDGIVDVTISYADPAPSFWRFLCGQEAPVTLTARKLDIPAWMHSAPNHADPQHKERFHLWINALWQEKDRQLDAQLGGATGR</sequence>
<dbReference type="InterPro" id="IPR002123">
    <property type="entry name" value="Plipid/glycerol_acylTrfase"/>
</dbReference>
<dbReference type="OrthoDB" id="319710at2"/>
<organism evidence="3 4">
    <name type="scientific">Vreelandella subglaciescola</name>
    <dbReference type="NCBI Taxonomy" id="29571"/>
    <lineage>
        <taxon>Bacteria</taxon>
        <taxon>Pseudomonadati</taxon>
        <taxon>Pseudomonadota</taxon>
        <taxon>Gammaproteobacteria</taxon>
        <taxon>Oceanospirillales</taxon>
        <taxon>Halomonadaceae</taxon>
        <taxon>Vreelandella</taxon>
    </lineage>
</organism>
<feature type="transmembrane region" description="Helical" evidence="1">
    <location>
        <begin position="42"/>
        <end position="62"/>
    </location>
</feature>
<dbReference type="EMBL" id="LT670847">
    <property type="protein sequence ID" value="SHL92324.1"/>
    <property type="molecule type" value="Genomic_DNA"/>
</dbReference>
<dbReference type="PANTHER" id="PTHR10983:SF16">
    <property type="entry name" value="LYSOCARDIOLIPIN ACYLTRANSFERASE 1"/>
    <property type="match status" value="1"/>
</dbReference>
<evidence type="ECO:0000259" key="2">
    <source>
        <dbReference type="SMART" id="SM00563"/>
    </source>
</evidence>
<keyword evidence="3" id="KW-0012">Acyltransferase</keyword>
<feature type="domain" description="Phospholipid/glycerol acyltransferase" evidence="2">
    <location>
        <begin position="83"/>
        <end position="230"/>
    </location>
</feature>
<dbReference type="SMART" id="SM00563">
    <property type="entry name" value="PlsC"/>
    <property type="match status" value="1"/>
</dbReference>
<name>A0A1M7EKZ5_9GAMM</name>
<dbReference type="CDD" id="cd07990">
    <property type="entry name" value="LPLAT_LCLAT1-like"/>
    <property type="match status" value="1"/>
</dbReference>
<evidence type="ECO:0000313" key="4">
    <source>
        <dbReference type="Proteomes" id="UP000190911"/>
    </source>
</evidence>
<evidence type="ECO:0000313" key="3">
    <source>
        <dbReference type="EMBL" id="SHL92324.1"/>
    </source>
</evidence>
<dbReference type="InParanoid" id="A0A1M7EKZ5"/>
<dbReference type="Proteomes" id="UP000190911">
    <property type="component" value="Chromosome I"/>
</dbReference>
<proteinExistence type="predicted"/>
<feature type="transmembrane region" description="Helical" evidence="1">
    <location>
        <begin position="111"/>
        <end position="130"/>
    </location>
</feature>
<feature type="transmembrane region" description="Helical" evidence="1">
    <location>
        <begin position="6"/>
        <end position="30"/>
    </location>
</feature>
<dbReference type="FunCoup" id="A0A1M7EKZ5">
    <property type="interactions" value="133"/>
</dbReference>
<keyword evidence="4" id="KW-1185">Reference proteome</keyword>
<gene>
    <name evidence="3" type="ORF">SAMN05878437_0282</name>
</gene>
<reference evidence="3 4" key="1">
    <citation type="submission" date="2016-11" db="EMBL/GenBank/DDBJ databases">
        <authorList>
            <person name="Jaros S."/>
            <person name="Januszkiewicz K."/>
            <person name="Wedrychowicz H."/>
        </authorList>
    </citation>
    <scope>NUCLEOTIDE SEQUENCE [LARGE SCALE GENOMIC DNA]</scope>
    <source>
        <strain evidence="3 4">ACAM 12</strain>
    </source>
</reference>